<evidence type="ECO:0000313" key="9">
    <source>
        <dbReference type="EMBL" id="RZD18430.1"/>
    </source>
</evidence>
<name>A0A519BMC3_9DELT</name>
<gene>
    <name evidence="8 9" type="primary">fabZ</name>
    <name evidence="9" type="ORF">EVG15_06010</name>
</gene>
<organism evidence="9 10">
    <name type="scientific">Candidatus Acididesulfobacter diazotrophicus</name>
    <dbReference type="NCBI Taxonomy" id="2597226"/>
    <lineage>
        <taxon>Bacteria</taxon>
        <taxon>Deltaproteobacteria</taxon>
        <taxon>Candidatus Acidulodesulfobacterales</taxon>
        <taxon>Candidatus Acididesulfobacter</taxon>
    </lineage>
</organism>
<evidence type="ECO:0000256" key="2">
    <source>
        <dbReference type="ARBA" id="ARBA00022490"/>
    </source>
</evidence>
<comment type="similarity">
    <text evidence="8">Belongs to the thioester dehydratase family. FabZ subfamily.</text>
</comment>
<dbReference type="Proteomes" id="UP000319296">
    <property type="component" value="Unassembled WGS sequence"/>
</dbReference>
<evidence type="ECO:0000256" key="5">
    <source>
        <dbReference type="ARBA" id="ARBA00023098"/>
    </source>
</evidence>
<dbReference type="FunFam" id="3.10.129.10:FF:000001">
    <property type="entry name" value="3-hydroxyacyl-[acyl-carrier-protein] dehydratase FabZ"/>
    <property type="match status" value="1"/>
</dbReference>
<dbReference type="SUPFAM" id="SSF54637">
    <property type="entry name" value="Thioesterase/thiol ester dehydrase-isomerase"/>
    <property type="match status" value="1"/>
</dbReference>
<reference evidence="9 10" key="1">
    <citation type="journal article" date="2019" name="ISME J.">
        <title>Insights into ecological role of a new deltaproteobacterial order Candidatus Acidulodesulfobacterales by metagenomics and metatranscriptomics.</title>
        <authorList>
            <person name="Tan S."/>
            <person name="Liu J."/>
            <person name="Fang Y."/>
            <person name="Hedlund B.P."/>
            <person name="Lian Z.H."/>
            <person name="Huang L.Y."/>
            <person name="Li J.T."/>
            <person name="Huang L.N."/>
            <person name="Li W.J."/>
            <person name="Jiang H.C."/>
            <person name="Dong H.L."/>
            <person name="Shu W.S."/>
        </authorList>
    </citation>
    <scope>NUCLEOTIDE SEQUENCE [LARGE SCALE GENOMIC DNA]</scope>
    <source>
        <strain evidence="9">AP1</strain>
    </source>
</reference>
<keyword evidence="2 8" id="KW-0963">Cytoplasm</keyword>
<proteinExistence type="inferred from homology"/>
<evidence type="ECO:0000256" key="4">
    <source>
        <dbReference type="ARBA" id="ARBA00022556"/>
    </source>
</evidence>
<dbReference type="GO" id="GO:0016020">
    <property type="term" value="C:membrane"/>
    <property type="evidence" value="ECO:0007669"/>
    <property type="project" value="GOC"/>
</dbReference>
<keyword evidence="4 8" id="KW-0441">Lipid A biosynthesis</keyword>
<accession>A0A519BMC3</accession>
<dbReference type="PANTHER" id="PTHR30272">
    <property type="entry name" value="3-HYDROXYACYL-[ACYL-CARRIER-PROTEIN] DEHYDRATASE"/>
    <property type="match status" value="1"/>
</dbReference>
<dbReference type="GO" id="GO:0005737">
    <property type="term" value="C:cytoplasm"/>
    <property type="evidence" value="ECO:0007669"/>
    <property type="project" value="UniProtKB-SubCell"/>
</dbReference>
<dbReference type="NCBIfam" id="NF000582">
    <property type="entry name" value="PRK00006.1"/>
    <property type="match status" value="1"/>
</dbReference>
<dbReference type="AlphaFoldDB" id="A0A519BMC3"/>
<comment type="function">
    <text evidence="7 8">Involved in unsaturated fatty acids biosynthesis. Catalyzes the dehydration of short chain beta-hydroxyacyl-ACPs and long chain saturated and unsaturated beta-hydroxyacyl-ACPs.</text>
</comment>
<evidence type="ECO:0000256" key="8">
    <source>
        <dbReference type="HAMAP-Rule" id="MF_00406"/>
    </source>
</evidence>
<dbReference type="HAMAP" id="MF_00406">
    <property type="entry name" value="FabZ"/>
    <property type="match status" value="1"/>
</dbReference>
<dbReference type="Pfam" id="PF07977">
    <property type="entry name" value="FabA"/>
    <property type="match status" value="1"/>
</dbReference>
<dbReference type="EMBL" id="SGBB01000009">
    <property type="protein sequence ID" value="RZD18430.1"/>
    <property type="molecule type" value="Genomic_DNA"/>
</dbReference>
<evidence type="ECO:0000256" key="6">
    <source>
        <dbReference type="ARBA" id="ARBA00023239"/>
    </source>
</evidence>
<sequence>MDIKTAKETSSCAMDIKEIMSLLPHRFPFLLIDKVVDLKKGKSIKAIKNTTMNEPFFQGHFPNHPVMPGVLILESLAQAGGILAYKTAEDDTMKDMLTYFMGIDKARFRKPIFPGSTIILNVELIKKKQMIWVFRGTALVDNILCCEANLMASFVAHNK</sequence>
<comment type="catalytic activity">
    <reaction evidence="8">
        <text>a (3R)-hydroxyacyl-[ACP] = a (2E)-enoyl-[ACP] + H2O</text>
        <dbReference type="Rhea" id="RHEA:13097"/>
        <dbReference type="Rhea" id="RHEA-COMP:9925"/>
        <dbReference type="Rhea" id="RHEA-COMP:9945"/>
        <dbReference type="ChEBI" id="CHEBI:15377"/>
        <dbReference type="ChEBI" id="CHEBI:78784"/>
        <dbReference type="ChEBI" id="CHEBI:78827"/>
        <dbReference type="EC" id="4.2.1.59"/>
    </reaction>
</comment>
<dbReference type="InterPro" id="IPR029069">
    <property type="entry name" value="HotDog_dom_sf"/>
</dbReference>
<evidence type="ECO:0000256" key="1">
    <source>
        <dbReference type="ARBA" id="ARBA00004496"/>
    </source>
</evidence>
<comment type="caution">
    <text evidence="9">The sequence shown here is derived from an EMBL/GenBank/DDBJ whole genome shotgun (WGS) entry which is preliminary data.</text>
</comment>
<keyword evidence="3 8" id="KW-0444">Lipid biosynthesis</keyword>
<evidence type="ECO:0000313" key="10">
    <source>
        <dbReference type="Proteomes" id="UP000319296"/>
    </source>
</evidence>
<feature type="active site" evidence="8">
    <location>
        <position position="60"/>
    </location>
</feature>
<dbReference type="EC" id="4.2.1.59" evidence="8"/>
<dbReference type="Gene3D" id="3.10.129.10">
    <property type="entry name" value="Hotdog Thioesterase"/>
    <property type="match status" value="1"/>
</dbReference>
<dbReference type="CDD" id="cd01288">
    <property type="entry name" value="FabZ"/>
    <property type="match status" value="1"/>
</dbReference>
<dbReference type="GO" id="GO:0019171">
    <property type="term" value="F:(3R)-hydroxyacyl-[acyl-carrier-protein] dehydratase activity"/>
    <property type="evidence" value="ECO:0007669"/>
    <property type="project" value="UniProtKB-EC"/>
</dbReference>
<evidence type="ECO:0000256" key="3">
    <source>
        <dbReference type="ARBA" id="ARBA00022516"/>
    </source>
</evidence>
<evidence type="ECO:0000256" key="7">
    <source>
        <dbReference type="ARBA" id="ARBA00025049"/>
    </source>
</evidence>
<comment type="subcellular location">
    <subcellularLocation>
        <location evidence="1 8">Cytoplasm</location>
    </subcellularLocation>
</comment>
<dbReference type="GO" id="GO:0006633">
    <property type="term" value="P:fatty acid biosynthetic process"/>
    <property type="evidence" value="ECO:0007669"/>
    <property type="project" value="UniProtKB-UniRule"/>
</dbReference>
<keyword evidence="6 8" id="KW-0456">Lyase</keyword>
<dbReference type="InterPro" id="IPR013114">
    <property type="entry name" value="FabA_FabZ"/>
</dbReference>
<protein>
    <recommendedName>
        <fullName evidence="8">3-hydroxyacyl-[acyl-carrier-protein] dehydratase FabZ</fullName>
        <ecNumber evidence="8">4.2.1.59</ecNumber>
    </recommendedName>
    <alternativeName>
        <fullName evidence="8">(3R)-hydroxymyristoyl-[acyl-carrier-protein] dehydratase</fullName>
        <shortName evidence="8">(3R)-hydroxymyristoyl-ACP dehydrase</shortName>
    </alternativeName>
    <alternativeName>
        <fullName evidence="8">Beta-hydroxyacyl-ACP dehydratase</fullName>
    </alternativeName>
</protein>
<dbReference type="GO" id="GO:0009245">
    <property type="term" value="P:lipid A biosynthetic process"/>
    <property type="evidence" value="ECO:0007669"/>
    <property type="project" value="UniProtKB-UniRule"/>
</dbReference>
<dbReference type="InterPro" id="IPR010084">
    <property type="entry name" value="FabZ"/>
</dbReference>
<dbReference type="PANTHER" id="PTHR30272:SF1">
    <property type="entry name" value="3-HYDROXYACYL-[ACYL-CARRIER-PROTEIN] DEHYDRATASE"/>
    <property type="match status" value="1"/>
</dbReference>
<dbReference type="NCBIfam" id="TIGR01750">
    <property type="entry name" value="fabZ"/>
    <property type="match status" value="1"/>
</dbReference>
<keyword evidence="5 8" id="KW-0443">Lipid metabolism</keyword>